<feature type="binding site" evidence="17">
    <location>
        <begin position="400"/>
        <end position="404"/>
    </location>
    <ligand>
        <name>AMP</name>
        <dbReference type="ChEBI" id="CHEBI:456215"/>
    </ligand>
</feature>
<dbReference type="InterPro" id="IPR036652">
    <property type="entry name" value="YjeF_N_dom_sf"/>
</dbReference>
<dbReference type="GO" id="GO:0052855">
    <property type="term" value="F:ADP-dependent NAD(P)H-hydrate dehydratase activity"/>
    <property type="evidence" value="ECO:0007669"/>
    <property type="project" value="UniProtKB-UniRule"/>
</dbReference>
<gene>
    <name evidence="18" type="primary">nnrE</name>
    <name evidence="17" type="synonym">nnrD</name>
    <name evidence="22" type="ORF">HMPREF9238_00747</name>
</gene>
<dbReference type="GO" id="GO:0046496">
    <property type="term" value="P:nicotinamide nucleotide metabolic process"/>
    <property type="evidence" value="ECO:0007669"/>
    <property type="project" value="UniProtKB-UniRule"/>
</dbReference>
<dbReference type="AlphaFoldDB" id="A0A9W5REP6"/>
<dbReference type="InterPro" id="IPR029056">
    <property type="entry name" value="Ribokinase-like"/>
</dbReference>
<evidence type="ECO:0000256" key="9">
    <source>
        <dbReference type="ARBA" id="ARBA00022958"/>
    </source>
</evidence>
<evidence type="ECO:0000256" key="8">
    <source>
        <dbReference type="ARBA" id="ARBA00022857"/>
    </source>
</evidence>
<dbReference type="PIRSF" id="PIRSF017184">
    <property type="entry name" value="Nnr"/>
    <property type="match status" value="1"/>
</dbReference>
<comment type="cofactor">
    <cofactor evidence="17">
        <name>Mg(2+)</name>
        <dbReference type="ChEBI" id="CHEBI:18420"/>
    </cofactor>
</comment>
<reference evidence="22 23" key="1">
    <citation type="submission" date="2013-05" db="EMBL/GenBank/DDBJ databases">
        <title>The Genome Sequence of Actinomyces europaeus ACS-120-V-COL10B.</title>
        <authorList>
            <consortium name="The Broad Institute Genomics Platform"/>
            <person name="Earl A."/>
            <person name="Ward D."/>
            <person name="Feldgarden M."/>
            <person name="Gevers D."/>
            <person name="Saerens B."/>
            <person name="Vaneechoutte M."/>
            <person name="Walker B."/>
            <person name="Young S."/>
            <person name="Zeng Q."/>
            <person name="Gargeya S."/>
            <person name="Fitzgerald M."/>
            <person name="Haas B."/>
            <person name="Abouelleil A."/>
            <person name="Allen A.W."/>
            <person name="Alvarado L."/>
            <person name="Arachchi H.M."/>
            <person name="Berlin A.M."/>
            <person name="Chapman S.B."/>
            <person name="Gainer-Dewar J."/>
            <person name="Goldberg J."/>
            <person name="Griggs A."/>
            <person name="Gujja S."/>
            <person name="Hansen M."/>
            <person name="Howarth C."/>
            <person name="Imamovic A."/>
            <person name="Ireland A."/>
            <person name="Larimer J."/>
            <person name="McCowan C."/>
            <person name="Murphy C."/>
            <person name="Pearson M."/>
            <person name="Poon T.W."/>
            <person name="Priest M."/>
            <person name="Roberts A."/>
            <person name="Saif S."/>
            <person name="Shea T."/>
            <person name="Sisk P."/>
            <person name="Sykes S."/>
            <person name="Wortman J."/>
            <person name="Nusbaum C."/>
            <person name="Birren B."/>
        </authorList>
    </citation>
    <scope>NUCLEOTIDE SEQUENCE [LARGE SCALE GENOMIC DNA]</scope>
    <source>
        <strain evidence="22 23">ACS-120-V-Col10b</strain>
    </source>
</reference>
<evidence type="ECO:0000256" key="14">
    <source>
        <dbReference type="ARBA" id="ARBA00025153"/>
    </source>
</evidence>
<comment type="caution">
    <text evidence="22">The sequence shown here is derived from an EMBL/GenBank/DDBJ whole genome shotgun (WGS) entry which is preliminary data.</text>
</comment>
<dbReference type="Gene3D" id="3.40.50.10260">
    <property type="entry name" value="YjeF N-terminal domain"/>
    <property type="match status" value="1"/>
</dbReference>
<comment type="function">
    <text evidence="14 19">Bifunctional enzyme that catalyzes the epimerization of the S- and R-forms of NAD(P)HX and the dehydration of the S-form of NAD(P)HX at the expense of ADP, which is converted to AMP. This allows the repair of both epimers of NAD(P)HX, a damaged form of NAD(P)H that is a result of enzymatic or heat-dependent hydration.</text>
</comment>
<feature type="binding site" evidence="17">
    <location>
        <position position="305"/>
    </location>
    <ligand>
        <name>(6S)-NADPHX</name>
        <dbReference type="ChEBI" id="CHEBI:64076"/>
    </ligand>
</feature>
<dbReference type="GO" id="GO:0005524">
    <property type="term" value="F:ATP binding"/>
    <property type="evidence" value="ECO:0007669"/>
    <property type="project" value="UniProtKB-UniRule"/>
</dbReference>
<dbReference type="SUPFAM" id="SSF53613">
    <property type="entry name" value="Ribokinase-like"/>
    <property type="match status" value="1"/>
</dbReference>
<evidence type="ECO:0000256" key="7">
    <source>
        <dbReference type="ARBA" id="ARBA00022840"/>
    </source>
</evidence>
<dbReference type="InterPro" id="IPR017953">
    <property type="entry name" value="Carbohydrate_kinase_pred_CS"/>
</dbReference>
<feature type="domain" description="YjeF C-terminal" evidence="20">
    <location>
        <begin position="220"/>
        <end position="520"/>
    </location>
</feature>
<evidence type="ECO:0000256" key="13">
    <source>
        <dbReference type="ARBA" id="ARBA00023268"/>
    </source>
</evidence>
<keyword evidence="10 17" id="KW-0520">NAD</keyword>
<comment type="similarity">
    <text evidence="18">Belongs to the NnrE/AIBP family.</text>
</comment>
<comment type="cofactor">
    <cofactor evidence="18 19">
        <name>K(+)</name>
        <dbReference type="ChEBI" id="CHEBI:29103"/>
    </cofactor>
    <text evidence="18 19">Binds 1 potassium ion per subunit.</text>
</comment>
<evidence type="ECO:0000256" key="19">
    <source>
        <dbReference type="PIRNR" id="PIRNR017184"/>
    </source>
</evidence>
<dbReference type="PROSITE" id="PS51385">
    <property type="entry name" value="YJEF_N"/>
    <property type="match status" value="1"/>
</dbReference>
<feature type="domain" description="YjeF N-terminal" evidence="21">
    <location>
        <begin position="10"/>
        <end position="215"/>
    </location>
</feature>
<evidence type="ECO:0000259" key="21">
    <source>
        <dbReference type="PROSITE" id="PS51385"/>
    </source>
</evidence>
<evidence type="ECO:0000313" key="22">
    <source>
        <dbReference type="EMBL" id="EPD30991.1"/>
    </source>
</evidence>
<dbReference type="GO" id="GO:0046872">
    <property type="term" value="F:metal ion binding"/>
    <property type="evidence" value="ECO:0007669"/>
    <property type="project" value="UniProtKB-UniRule"/>
</dbReference>
<evidence type="ECO:0000256" key="10">
    <source>
        <dbReference type="ARBA" id="ARBA00023027"/>
    </source>
</evidence>
<keyword evidence="12 17" id="KW-0456">Lyase</keyword>
<feature type="binding site" evidence="18">
    <location>
        <begin position="55"/>
        <end position="59"/>
    </location>
    <ligand>
        <name>(6S)-NADPHX</name>
        <dbReference type="ChEBI" id="CHEBI:64076"/>
    </ligand>
</feature>
<dbReference type="HAMAP" id="MF_01966">
    <property type="entry name" value="NADHX_epimerase"/>
    <property type="match status" value="1"/>
</dbReference>
<feature type="binding site" evidence="18">
    <location>
        <begin position="124"/>
        <end position="130"/>
    </location>
    <ligand>
        <name>(6S)-NADPHX</name>
        <dbReference type="ChEBI" id="CHEBI:64076"/>
    </ligand>
</feature>
<dbReference type="Gene3D" id="3.40.1190.20">
    <property type="match status" value="1"/>
</dbReference>
<feature type="binding site" evidence="17">
    <location>
        <position position="255"/>
    </location>
    <ligand>
        <name>(6S)-NADPHX</name>
        <dbReference type="ChEBI" id="CHEBI:64076"/>
    </ligand>
</feature>
<comment type="function">
    <text evidence="17">Catalyzes the dehydration of the S-form of NAD(P)HX at the expense of ADP, which is converted to AMP. Together with NAD(P)HX epimerase, which catalyzes the epimerization of the S- and R-forms, the enzyme allows the repair of both epimers of NAD(P)HX, a damaged form of NAD(P)H that is a result of enzymatic or heat-dependent hydration.</text>
</comment>
<dbReference type="PANTHER" id="PTHR12592">
    <property type="entry name" value="ATP-DEPENDENT (S)-NAD(P)H-HYDRATE DEHYDRATASE FAMILY MEMBER"/>
    <property type="match status" value="1"/>
</dbReference>
<feature type="binding site" evidence="18">
    <location>
        <position position="161"/>
    </location>
    <ligand>
        <name>K(+)</name>
        <dbReference type="ChEBI" id="CHEBI:29103"/>
    </ligand>
</feature>
<comment type="catalytic activity">
    <reaction evidence="2 18 19">
        <text>(6R)-NADPHX = (6S)-NADPHX</text>
        <dbReference type="Rhea" id="RHEA:32227"/>
        <dbReference type="ChEBI" id="CHEBI:64076"/>
        <dbReference type="ChEBI" id="CHEBI:64077"/>
        <dbReference type="EC" id="5.1.99.6"/>
    </reaction>
</comment>
<dbReference type="GO" id="GO:0110051">
    <property type="term" value="P:metabolite repair"/>
    <property type="evidence" value="ECO:0007669"/>
    <property type="project" value="TreeGrafter"/>
</dbReference>
<comment type="similarity">
    <text evidence="4 19">In the C-terminal section; belongs to the NnrD/CARKD family.</text>
</comment>
<dbReference type="PANTHER" id="PTHR12592:SF0">
    <property type="entry name" value="ATP-DEPENDENT (S)-NAD(P)H-HYDRATE DEHYDRATASE"/>
    <property type="match status" value="1"/>
</dbReference>
<dbReference type="EMBL" id="AGWN01000001">
    <property type="protein sequence ID" value="EPD30991.1"/>
    <property type="molecule type" value="Genomic_DNA"/>
</dbReference>
<evidence type="ECO:0000256" key="18">
    <source>
        <dbReference type="HAMAP-Rule" id="MF_01966"/>
    </source>
</evidence>
<dbReference type="Pfam" id="PF01256">
    <property type="entry name" value="Carb_kinase"/>
    <property type="match status" value="1"/>
</dbReference>
<protein>
    <recommendedName>
        <fullName evidence="19">Bifunctional NAD(P)H-hydrate repair enzyme</fullName>
    </recommendedName>
    <alternativeName>
        <fullName evidence="19">Nicotinamide nucleotide repair protein</fullName>
    </alternativeName>
    <domain>
        <recommendedName>
            <fullName evidence="19">ADP-dependent (S)-NAD(P)H-hydrate dehydratase</fullName>
            <ecNumber evidence="19">4.2.1.136</ecNumber>
        </recommendedName>
        <alternativeName>
            <fullName evidence="19">ADP-dependent NAD(P)HX dehydratase</fullName>
        </alternativeName>
    </domain>
    <domain>
        <recommendedName>
            <fullName evidence="19">NAD(P)H-hydrate epimerase</fullName>
            <ecNumber evidence="19">5.1.99.6</ecNumber>
        </recommendedName>
    </domain>
</protein>
<evidence type="ECO:0000256" key="11">
    <source>
        <dbReference type="ARBA" id="ARBA00023235"/>
    </source>
</evidence>
<evidence type="ECO:0000256" key="1">
    <source>
        <dbReference type="ARBA" id="ARBA00000013"/>
    </source>
</evidence>
<comment type="catalytic activity">
    <reaction evidence="16 17 19">
        <text>(6S)-NADPHX + ADP = AMP + phosphate + NADPH + H(+)</text>
        <dbReference type="Rhea" id="RHEA:32235"/>
        <dbReference type="ChEBI" id="CHEBI:15378"/>
        <dbReference type="ChEBI" id="CHEBI:43474"/>
        <dbReference type="ChEBI" id="CHEBI:57783"/>
        <dbReference type="ChEBI" id="CHEBI:64076"/>
        <dbReference type="ChEBI" id="CHEBI:456215"/>
        <dbReference type="ChEBI" id="CHEBI:456216"/>
        <dbReference type="EC" id="4.2.1.136"/>
    </reaction>
</comment>
<comment type="caution">
    <text evidence="18">Lacks conserved residue(s) required for the propagation of feature annotation.</text>
</comment>
<accession>A0A9W5REP6</accession>
<keyword evidence="6 17" id="KW-0547">Nucleotide-binding</keyword>
<comment type="similarity">
    <text evidence="3 19">In the N-terminal section; belongs to the NnrE/AIBP family.</text>
</comment>
<evidence type="ECO:0000256" key="12">
    <source>
        <dbReference type="ARBA" id="ARBA00023239"/>
    </source>
</evidence>
<proteinExistence type="inferred from homology"/>
<dbReference type="InterPro" id="IPR004443">
    <property type="entry name" value="YjeF_N_dom"/>
</dbReference>
<feature type="binding site" evidence="18">
    <location>
        <position position="56"/>
    </location>
    <ligand>
        <name>K(+)</name>
        <dbReference type="ChEBI" id="CHEBI:29103"/>
    </ligand>
</feature>
<dbReference type="PROSITE" id="PS51383">
    <property type="entry name" value="YJEF_C_3"/>
    <property type="match status" value="1"/>
</dbReference>
<dbReference type="RefSeq" id="WP_016444103.1">
    <property type="nucleotide sequence ID" value="NZ_KE150266.1"/>
</dbReference>
<keyword evidence="5 18" id="KW-0479">Metal-binding</keyword>
<evidence type="ECO:0000259" key="20">
    <source>
        <dbReference type="PROSITE" id="PS51383"/>
    </source>
</evidence>
<keyword evidence="11 18" id="KW-0413">Isomerase</keyword>
<dbReference type="EC" id="5.1.99.6" evidence="19"/>
<dbReference type="SUPFAM" id="SSF64153">
    <property type="entry name" value="YjeF N-terminal domain-like"/>
    <property type="match status" value="1"/>
</dbReference>
<comment type="catalytic activity">
    <reaction evidence="1 18 19">
        <text>(6R)-NADHX = (6S)-NADHX</text>
        <dbReference type="Rhea" id="RHEA:32215"/>
        <dbReference type="ChEBI" id="CHEBI:64074"/>
        <dbReference type="ChEBI" id="CHEBI:64075"/>
        <dbReference type="EC" id="5.1.99.6"/>
    </reaction>
</comment>
<feature type="binding site" evidence="17">
    <location>
        <position position="430"/>
    </location>
    <ligand>
        <name>(6S)-NADPHX</name>
        <dbReference type="ChEBI" id="CHEBI:64076"/>
    </ligand>
</feature>
<dbReference type="GO" id="GO:0052856">
    <property type="term" value="F:NAD(P)HX epimerase activity"/>
    <property type="evidence" value="ECO:0007669"/>
    <property type="project" value="UniProtKB-UniRule"/>
</dbReference>
<keyword evidence="9 18" id="KW-0630">Potassium</keyword>
<feature type="binding site" evidence="18">
    <location>
        <position position="158"/>
    </location>
    <ligand>
        <name>(6S)-NADPHX</name>
        <dbReference type="ChEBI" id="CHEBI:64076"/>
    </ligand>
</feature>
<evidence type="ECO:0000256" key="16">
    <source>
        <dbReference type="ARBA" id="ARBA00049209"/>
    </source>
</evidence>
<name>A0A9W5REP6_9ACTO</name>
<dbReference type="Pfam" id="PF03853">
    <property type="entry name" value="YjeF_N"/>
    <property type="match status" value="1"/>
</dbReference>
<evidence type="ECO:0000256" key="17">
    <source>
        <dbReference type="HAMAP-Rule" id="MF_01965"/>
    </source>
</evidence>
<comment type="similarity">
    <text evidence="17">Belongs to the NnrD/CARKD family.</text>
</comment>
<evidence type="ECO:0000313" key="23">
    <source>
        <dbReference type="Proteomes" id="UP000014387"/>
    </source>
</evidence>
<evidence type="ECO:0000256" key="4">
    <source>
        <dbReference type="ARBA" id="ARBA00009524"/>
    </source>
</evidence>
<comment type="subunit">
    <text evidence="17">Homotetramer.</text>
</comment>
<keyword evidence="7 17" id="KW-0067">ATP-binding</keyword>
<dbReference type="InterPro" id="IPR000631">
    <property type="entry name" value="CARKD"/>
</dbReference>
<feature type="binding site" evidence="17">
    <location>
        <position position="429"/>
    </location>
    <ligand>
        <name>AMP</name>
        <dbReference type="ChEBI" id="CHEBI:456215"/>
    </ligand>
</feature>
<dbReference type="OrthoDB" id="9806925at2"/>
<keyword evidence="13" id="KW-0511">Multifunctional enzyme</keyword>
<evidence type="ECO:0000256" key="6">
    <source>
        <dbReference type="ARBA" id="ARBA00022741"/>
    </source>
</evidence>
<dbReference type="HAMAP" id="MF_01965">
    <property type="entry name" value="NADHX_dehydratase"/>
    <property type="match status" value="1"/>
</dbReference>
<evidence type="ECO:0000256" key="3">
    <source>
        <dbReference type="ARBA" id="ARBA00006001"/>
    </source>
</evidence>
<feature type="binding site" evidence="18">
    <location>
        <position position="120"/>
    </location>
    <ligand>
        <name>K(+)</name>
        <dbReference type="ChEBI" id="CHEBI:29103"/>
    </ligand>
</feature>
<keyword evidence="8 17" id="KW-0521">NADP</keyword>
<sequence length="532" mass="54454">MQRVFSVSMIRAREATAVKAAGPDELMKRAARGVANAVQDVYEAGEVAALVGGGDNGGDALYAAAFLRREGVPAKVVLLSDHPHERALAAAREAGVQIYQPALNSADILPLLTPATVWIDGIVGTGAEGALKEPLASIVTTLENVRLQLPARKVVAVDVPSGLATPDGMVPGGALRADIVVTMGALKPSAVFPPACYHQSEVRLVDLGLELGPHFARVLEAADVREVVAIPSATDHKYSRGVVRLAVGSQKYPGAAVLATLGARGAGAGMIRLVTDEAARALVLAAAPEAVTVDGRVQAVAVGCGLDPQNLEDRSRIATQIFAAKVPLVVDAGAISVAAQLVHSGQAGAQQMVWTPHAGEAAEALSILDESEWTRERVEEAPIKTAMRLAGLSGAVIALKGAATLIVSPRGHVFVQAQAPAWAGTAGSGDVLAGVIAAVLAGVQARVEEEAGSLDWEELARAVAAGVWLHGVAARRAAGFEDADGQAGGVALRPGYGLEGGRPIAASDIARNLPGAFGQALQARKHSAREAL</sequence>
<keyword evidence="23" id="KW-1185">Reference proteome</keyword>
<dbReference type="EC" id="4.2.1.136" evidence="19"/>
<evidence type="ECO:0000256" key="5">
    <source>
        <dbReference type="ARBA" id="ARBA00022723"/>
    </source>
</evidence>
<feature type="binding site" evidence="17">
    <location>
        <position position="357"/>
    </location>
    <ligand>
        <name>(6S)-NADPHX</name>
        <dbReference type="ChEBI" id="CHEBI:64076"/>
    </ligand>
</feature>
<comment type="catalytic activity">
    <reaction evidence="15 17 19">
        <text>(6S)-NADHX + ADP = AMP + phosphate + NADH + H(+)</text>
        <dbReference type="Rhea" id="RHEA:32223"/>
        <dbReference type="ChEBI" id="CHEBI:15378"/>
        <dbReference type="ChEBI" id="CHEBI:43474"/>
        <dbReference type="ChEBI" id="CHEBI:57945"/>
        <dbReference type="ChEBI" id="CHEBI:64074"/>
        <dbReference type="ChEBI" id="CHEBI:456215"/>
        <dbReference type="ChEBI" id="CHEBI:456216"/>
        <dbReference type="EC" id="4.2.1.136"/>
    </reaction>
</comment>
<dbReference type="PROSITE" id="PS01050">
    <property type="entry name" value="YJEF_C_2"/>
    <property type="match status" value="1"/>
</dbReference>
<organism evidence="22 23">
    <name type="scientific">Gleimia europaea ACS-120-V-Col10b</name>
    <dbReference type="NCBI Taxonomy" id="883069"/>
    <lineage>
        <taxon>Bacteria</taxon>
        <taxon>Bacillati</taxon>
        <taxon>Actinomycetota</taxon>
        <taxon>Actinomycetes</taxon>
        <taxon>Actinomycetales</taxon>
        <taxon>Actinomycetaceae</taxon>
        <taxon>Gleimia</taxon>
    </lineage>
</organism>
<comment type="function">
    <text evidence="18">Catalyzes the epimerization of the S- and R-forms of NAD(P)HX, a damaged form of NAD(P)H that is a result of enzymatic or heat-dependent hydration. This is a prerequisite for the S-specific NAD(P)H-hydrate dehydratase to allow the repair of both epimers of NAD(P)HX.</text>
</comment>
<dbReference type="CDD" id="cd01171">
    <property type="entry name" value="YXKO-related"/>
    <property type="match status" value="1"/>
</dbReference>
<dbReference type="InterPro" id="IPR030677">
    <property type="entry name" value="Nnr"/>
</dbReference>
<evidence type="ECO:0000256" key="2">
    <source>
        <dbReference type="ARBA" id="ARBA00000909"/>
    </source>
</evidence>
<dbReference type="Proteomes" id="UP000014387">
    <property type="component" value="Unassembled WGS sequence"/>
</dbReference>
<dbReference type="NCBIfam" id="TIGR00197">
    <property type="entry name" value="yjeF_nterm"/>
    <property type="match status" value="1"/>
</dbReference>
<evidence type="ECO:0000256" key="15">
    <source>
        <dbReference type="ARBA" id="ARBA00048238"/>
    </source>
</evidence>